<dbReference type="EMBL" id="LT899436">
    <property type="protein sequence ID" value="SNR15273.1"/>
    <property type="molecule type" value="Genomic_DNA"/>
</dbReference>
<name>A0A238U7V7_9FLAO</name>
<dbReference type="RefSeq" id="WP_095070879.1">
    <property type="nucleotide sequence ID" value="NZ_LT899436.1"/>
</dbReference>
<reference evidence="2 3" key="1">
    <citation type="submission" date="2017-07" db="EMBL/GenBank/DDBJ databases">
        <authorList>
            <person name="Sun Z.S."/>
            <person name="Albrecht U."/>
            <person name="Echele G."/>
            <person name="Lee C.C."/>
        </authorList>
    </citation>
    <scope>NUCLEOTIDE SEQUENCE [LARGE SCALE GENOMIC DNA]</scope>
    <source>
        <strain evidence="3">type strain: KCTC 22618</strain>
    </source>
</reference>
<evidence type="ECO:0000313" key="2">
    <source>
        <dbReference type="EMBL" id="SNR15273.1"/>
    </source>
</evidence>
<dbReference type="KEGG" id="tje:TJEJU_1543"/>
<keyword evidence="3" id="KW-1185">Reference proteome</keyword>
<evidence type="ECO:0000256" key="1">
    <source>
        <dbReference type="SAM" id="Phobius"/>
    </source>
</evidence>
<gene>
    <name evidence="2" type="ORF">TJEJU_1543</name>
</gene>
<sequence length="174" mass="20092">MNQNKEHNDDFLNQKFGKNTGFNMPDNYFNDLENDLMSKLIVDDLPEKCGFEIPESYLDTLENKILDKTKDDTSNKTKVISLRKRIVKFTSYAAAASILIFISIQFINTNPSTEENIVTIDDWFENNDVTTDELALLFDDQDFSENDLSYTLENDSVEDYLDNIDNSSLLDEIQ</sequence>
<keyword evidence="1" id="KW-0472">Membrane</keyword>
<proteinExistence type="predicted"/>
<dbReference type="OrthoDB" id="981524at2"/>
<dbReference type="Proteomes" id="UP000215214">
    <property type="component" value="Chromosome TJEJU"/>
</dbReference>
<accession>A0A238U7V7</accession>
<dbReference type="AlphaFoldDB" id="A0A238U7V7"/>
<organism evidence="2 3">
    <name type="scientific">Tenacibaculum jejuense</name>
    <dbReference type="NCBI Taxonomy" id="584609"/>
    <lineage>
        <taxon>Bacteria</taxon>
        <taxon>Pseudomonadati</taxon>
        <taxon>Bacteroidota</taxon>
        <taxon>Flavobacteriia</taxon>
        <taxon>Flavobacteriales</taxon>
        <taxon>Flavobacteriaceae</taxon>
        <taxon>Tenacibaculum</taxon>
    </lineage>
</organism>
<keyword evidence="1" id="KW-1133">Transmembrane helix</keyword>
<feature type="transmembrane region" description="Helical" evidence="1">
    <location>
        <begin position="86"/>
        <end position="107"/>
    </location>
</feature>
<keyword evidence="1" id="KW-0812">Transmembrane</keyword>
<protein>
    <submittedName>
        <fullName evidence="2">Uncharacterized protein</fullName>
    </submittedName>
</protein>
<evidence type="ECO:0000313" key="3">
    <source>
        <dbReference type="Proteomes" id="UP000215214"/>
    </source>
</evidence>